<keyword evidence="1" id="KW-0812">Transmembrane</keyword>
<accession>A0A8J8NMB0</accession>
<reference evidence="2" key="1">
    <citation type="submission" date="2019-06" db="EMBL/GenBank/DDBJ databases">
        <authorList>
            <person name="Zheng W."/>
        </authorList>
    </citation>
    <scope>NUCLEOTIDE SEQUENCE</scope>
    <source>
        <strain evidence="2">QDHG01</strain>
    </source>
</reference>
<keyword evidence="3" id="KW-1185">Reference proteome</keyword>
<feature type="transmembrane region" description="Helical" evidence="1">
    <location>
        <begin position="184"/>
        <end position="205"/>
    </location>
</feature>
<dbReference type="Proteomes" id="UP000785679">
    <property type="component" value="Unassembled WGS sequence"/>
</dbReference>
<evidence type="ECO:0000313" key="2">
    <source>
        <dbReference type="EMBL" id="TNV77443.1"/>
    </source>
</evidence>
<organism evidence="2 3">
    <name type="scientific">Halteria grandinella</name>
    <dbReference type="NCBI Taxonomy" id="5974"/>
    <lineage>
        <taxon>Eukaryota</taxon>
        <taxon>Sar</taxon>
        <taxon>Alveolata</taxon>
        <taxon>Ciliophora</taxon>
        <taxon>Intramacronucleata</taxon>
        <taxon>Spirotrichea</taxon>
        <taxon>Stichotrichia</taxon>
        <taxon>Sporadotrichida</taxon>
        <taxon>Halteriidae</taxon>
        <taxon>Halteria</taxon>
    </lineage>
</organism>
<proteinExistence type="predicted"/>
<keyword evidence="1" id="KW-0472">Membrane</keyword>
<protein>
    <submittedName>
        <fullName evidence="2">Uncharacterized protein</fullName>
    </submittedName>
</protein>
<feature type="transmembrane region" description="Helical" evidence="1">
    <location>
        <begin position="9"/>
        <end position="28"/>
    </location>
</feature>
<evidence type="ECO:0000256" key="1">
    <source>
        <dbReference type="SAM" id="Phobius"/>
    </source>
</evidence>
<comment type="caution">
    <text evidence="2">The sequence shown here is derived from an EMBL/GenBank/DDBJ whole genome shotgun (WGS) entry which is preliminary data.</text>
</comment>
<evidence type="ECO:0000313" key="3">
    <source>
        <dbReference type="Proteomes" id="UP000785679"/>
    </source>
</evidence>
<feature type="transmembrane region" description="Helical" evidence="1">
    <location>
        <begin position="48"/>
        <end position="73"/>
    </location>
</feature>
<dbReference type="AlphaFoldDB" id="A0A8J8NMB0"/>
<feature type="transmembrane region" description="Helical" evidence="1">
    <location>
        <begin position="150"/>
        <end position="172"/>
    </location>
</feature>
<gene>
    <name evidence="2" type="ORF">FGO68_gene2839</name>
</gene>
<dbReference type="EMBL" id="RRYP01011896">
    <property type="protein sequence ID" value="TNV77443.1"/>
    <property type="molecule type" value="Genomic_DNA"/>
</dbReference>
<sequence>MPLLCSHEPLLCLFQIVISIIQISFYVIKHLSLCLNESCQFLEQLKQLLYALLQLEYVPVLILNIVDCILYFLMRRPNHLLPDYFLSRLGVPCELVQFLLCGVPLCNFELPLDLALHGVLELSLNLLRLSEHVPELGSERPVDSLLDPSLWLGLVGLLGLINVLGHHVQLFLDLLLELAVYLHYFVYLLSAHLLVSSLVISNLLISNLPHLLVLLVHIDNGLLHLLRLDEEVLDELPVVVLFVFVHDERLIQLQTHSLTLCESAELFQSVQHF</sequence>
<name>A0A8J8NMB0_HALGN</name>
<keyword evidence="1" id="KW-1133">Transmembrane helix</keyword>